<organism evidence="6 7">
    <name type="scientific">Planctobacterium marinum</name>
    <dbReference type="NCBI Taxonomy" id="1631968"/>
    <lineage>
        <taxon>Bacteria</taxon>
        <taxon>Pseudomonadati</taxon>
        <taxon>Pseudomonadota</taxon>
        <taxon>Gammaproteobacteria</taxon>
        <taxon>Alteromonadales</taxon>
        <taxon>Alteromonadaceae</taxon>
        <taxon>Planctobacterium</taxon>
    </lineage>
</organism>
<dbReference type="Gene3D" id="3.40.640.10">
    <property type="entry name" value="Type I PLP-dependent aspartate aminotransferase-like (Major domain)"/>
    <property type="match status" value="1"/>
</dbReference>
<dbReference type="Gene3D" id="3.90.1150.10">
    <property type="entry name" value="Aspartate Aminotransferase, domain 1"/>
    <property type="match status" value="1"/>
</dbReference>
<dbReference type="KEGG" id="pmaw:MACH26_32950"/>
<dbReference type="PANTHER" id="PTHR30244">
    <property type="entry name" value="TRANSAMINASE"/>
    <property type="match status" value="1"/>
</dbReference>
<dbReference type="PANTHER" id="PTHR30244:SF36">
    <property type="entry name" value="3-OXO-GLUCOSE-6-PHOSPHATE:GLUTAMATE AMINOTRANSFERASE"/>
    <property type="match status" value="1"/>
</dbReference>
<dbReference type="CDD" id="cd00616">
    <property type="entry name" value="AHBA_syn"/>
    <property type="match status" value="1"/>
</dbReference>
<keyword evidence="6" id="KW-0808">Transferase</keyword>
<dbReference type="GO" id="GO:0008483">
    <property type="term" value="F:transaminase activity"/>
    <property type="evidence" value="ECO:0007669"/>
    <property type="project" value="UniProtKB-KW"/>
</dbReference>
<keyword evidence="7" id="KW-1185">Reference proteome</keyword>
<reference evidence="6" key="1">
    <citation type="submission" date="2023-01" db="EMBL/GenBank/DDBJ databases">
        <title>Complete genome sequence of Planctobacterium marinum strain Dej080120_11.</title>
        <authorList>
            <person name="Ueki S."/>
            <person name="Maruyama F."/>
        </authorList>
    </citation>
    <scope>NUCLEOTIDE SEQUENCE</scope>
    <source>
        <strain evidence="6">Dej080120_11</strain>
    </source>
</reference>
<dbReference type="InterPro" id="IPR000653">
    <property type="entry name" value="DegT/StrS_aminotransferase"/>
</dbReference>
<evidence type="ECO:0000313" key="7">
    <source>
        <dbReference type="Proteomes" id="UP001333710"/>
    </source>
</evidence>
<evidence type="ECO:0000256" key="4">
    <source>
        <dbReference type="PIRSR" id="PIRSR000390-2"/>
    </source>
</evidence>
<gene>
    <name evidence="6" type="ORF">MACH26_32950</name>
</gene>
<dbReference type="Proteomes" id="UP001333710">
    <property type="component" value="Chromosome"/>
</dbReference>
<keyword evidence="6" id="KW-0032">Aminotransferase</keyword>
<sequence>MQVPFVNLGAQFQAVESELVAEFVRLGRSGQFILGEEVEKFERQLAQYCDTRYAVTVANGTDALILVMKALNIGPGDEVITVPNSFIASAGAISVVGAKPVFVDVGDDYNLDPAKLEAAITPFTKAVVPVHLTGNPADIDAIAKVIGERDIVIIEDAAQAIGATYRGKKVGSLGLAGGFSLHPLKNLSLLGDAGFISTDDESLYLALKQLRNHGLENRDHSIQWSVNSRLDTIQAAFGNVKLAHLPEWTERFRAIAARYTEKLAPLVSCPKVRTEDAAVFHNYVIRVPERDALMAYLKEQGVDTKIHYPIPLHLMEAARPLGYKRGDFPETEKQAKEIMSLPIYPELTDNQVDYVCQKITAFYQKAGG</sequence>
<evidence type="ECO:0000256" key="5">
    <source>
        <dbReference type="RuleBase" id="RU004508"/>
    </source>
</evidence>
<protein>
    <submittedName>
        <fullName evidence="6">Glutamine--scyllo-inositol aminotransferase</fullName>
    </submittedName>
</protein>
<dbReference type="InterPro" id="IPR015424">
    <property type="entry name" value="PyrdxlP-dep_Trfase"/>
</dbReference>
<feature type="modified residue" description="N6-(pyridoxal phosphate)lysine" evidence="4">
    <location>
        <position position="185"/>
    </location>
</feature>
<feature type="active site" description="Proton acceptor" evidence="3">
    <location>
        <position position="185"/>
    </location>
</feature>
<dbReference type="GO" id="GO:0030170">
    <property type="term" value="F:pyridoxal phosphate binding"/>
    <property type="evidence" value="ECO:0007669"/>
    <property type="project" value="TreeGrafter"/>
</dbReference>
<keyword evidence="1 4" id="KW-0663">Pyridoxal phosphate</keyword>
<proteinExistence type="inferred from homology"/>
<dbReference type="SUPFAM" id="SSF53383">
    <property type="entry name" value="PLP-dependent transferases"/>
    <property type="match status" value="1"/>
</dbReference>
<dbReference type="InterPro" id="IPR015422">
    <property type="entry name" value="PyrdxlP-dep_Trfase_small"/>
</dbReference>
<dbReference type="PIRSF" id="PIRSF000390">
    <property type="entry name" value="PLP_StrS"/>
    <property type="match status" value="1"/>
</dbReference>
<evidence type="ECO:0000313" key="6">
    <source>
        <dbReference type="EMBL" id="BDX07774.1"/>
    </source>
</evidence>
<dbReference type="RefSeq" id="WP_338293872.1">
    <property type="nucleotide sequence ID" value="NZ_AP027272.1"/>
</dbReference>
<evidence type="ECO:0000256" key="3">
    <source>
        <dbReference type="PIRSR" id="PIRSR000390-1"/>
    </source>
</evidence>
<dbReference type="Pfam" id="PF01041">
    <property type="entry name" value="DegT_DnrJ_EryC1"/>
    <property type="match status" value="1"/>
</dbReference>
<comment type="similarity">
    <text evidence="2 5">Belongs to the DegT/DnrJ/EryC1 family.</text>
</comment>
<dbReference type="InterPro" id="IPR015421">
    <property type="entry name" value="PyrdxlP-dep_Trfase_major"/>
</dbReference>
<dbReference type="EMBL" id="AP027272">
    <property type="protein sequence ID" value="BDX07774.1"/>
    <property type="molecule type" value="Genomic_DNA"/>
</dbReference>
<name>A0AA48KTP6_9ALTE</name>
<dbReference type="AlphaFoldDB" id="A0AA48KTP6"/>
<accession>A0AA48KTP6</accession>
<evidence type="ECO:0000256" key="2">
    <source>
        <dbReference type="ARBA" id="ARBA00037999"/>
    </source>
</evidence>
<evidence type="ECO:0000256" key="1">
    <source>
        <dbReference type="ARBA" id="ARBA00022898"/>
    </source>
</evidence>
<dbReference type="GO" id="GO:0000271">
    <property type="term" value="P:polysaccharide biosynthetic process"/>
    <property type="evidence" value="ECO:0007669"/>
    <property type="project" value="TreeGrafter"/>
</dbReference>